<name>A0A6C8X781_STEMA</name>
<evidence type="ECO:0000313" key="1">
    <source>
        <dbReference type="EMBL" id="EKT4440667.1"/>
    </source>
</evidence>
<reference evidence="2" key="1">
    <citation type="submission" date="2020-11" db="EMBL/GenBank/DDBJ databases">
        <title>Enhanced detection system for hospital associated transmission using whole genome sequencing surveillance.</title>
        <authorList>
            <person name="Harrison L.H."/>
            <person name="Van Tyne D."/>
            <person name="Marsh J.W."/>
            <person name="Griffith M.P."/>
            <person name="Snyder D.J."/>
            <person name="Cooper V.S."/>
            <person name="Mustapha M."/>
        </authorList>
    </citation>
    <scope>NUCLEOTIDE SEQUENCE</scope>
    <source>
        <strain evidence="2">STEN00091</strain>
    </source>
</reference>
<dbReference type="EMBL" id="ABLOMU010000009">
    <property type="protein sequence ID" value="EKT4440667.1"/>
    <property type="molecule type" value="Genomic_DNA"/>
</dbReference>
<sequence>MSNDNELAVPAGDKLVTLGDRSVSYGPRQEFDGSVEPCAPMAAQFWGVYRWAGKDRWWWIADVADEDTARAVAAAYLLNVKPDWAH</sequence>
<accession>A0A6C8X781</accession>
<dbReference type="Proteomes" id="UP001214521">
    <property type="component" value="Unassembled WGS sequence"/>
</dbReference>
<gene>
    <name evidence="2" type="ORF">I5U67_01460</name>
    <name evidence="1" type="ORF">QEK83_001301</name>
</gene>
<evidence type="ECO:0000313" key="2">
    <source>
        <dbReference type="EMBL" id="MBH1650844.1"/>
    </source>
</evidence>
<proteinExistence type="predicted"/>
<dbReference type="EMBL" id="JADUNP010000002">
    <property type="protein sequence ID" value="MBH1650844.1"/>
    <property type="molecule type" value="Genomic_DNA"/>
</dbReference>
<reference evidence="1" key="2">
    <citation type="submission" date="2022-07" db="EMBL/GenBank/DDBJ databases">
        <authorList>
            <consortium name="Clinical and Environmental Microbiology Branch: Whole genome sequencing antimicrobial resistance pathogens in the healthcare setting"/>
        </authorList>
    </citation>
    <scope>NUCLEOTIDE SEQUENCE</scope>
    <source>
        <strain evidence="1">Stenotrophomonas_maltophilia_2021CK-00905</strain>
    </source>
</reference>
<dbReference type="RefSeq" id="WP_032961791.1">
    <property type="nucleotide sequence ID" value="NZ_AP021908.1"/>
</dbReference>
<dbReference type="AlphaFoldDB" id="A0A6C8X781"/>
<comment type="caution">
    <text evidence="2">The sequence shown here is derived from an EMBL/GenBank/DDBJ whole genome shotgun (WGS) entry which is preliminary data.</text>
</comment>
<organism evidence="2 3">
    <name type="scientific">Stenotrophomonas maltophilia</name>
    <name type="common">Pseudomonas maltophilia</name>
    <name type="synonym">Xanthomonas maltophilia</name>
    <dbReference type="NCBI Taxonomy" id="40324"/>
    <lineage>
        <taxon>Bacteria</taxon>
        <taxon>Pseudomonadati</taxon>
        <taxon>Pseudomonadota</taxon>
        <taxon>Gammaproteobacteria</taxon>
        <taxon>Lysobacterales</taxon>
        <taxon>Lysobacteraceae</taxon>
        <taxon>Stenotrophomonas</taxon>
        <taxon>Stenotrophomonas maltophilia group</taxon>
    </lineage>
</organism>
<dbReference type="Proteomes" id="UP000625930">
    <property type="component" value="Unassembled WGS sequence"/>
</dbReference>
<evidence type="ECO:0000313" key="3">
    <source>
        <dbReference type="Proteomes" id="UP000625930"/>
    </source>
</evidence>
<protein>
    <submittedName>
        <fullName evidence="2">Uncharacterized protein</fullName>
    </submittedName>
</protein>